<dbReference type="InterPro" id="IPR020288">
    <property type="entry name" value="Sheath_initiator"/>
</dbReference>
<name>A0A1H9YIU9_9FIRM</name>
<dbReference type="Proteomes" id="UP000199800">
    <property type="component" value="Unassembled WGS sequence"/>
</dbReference>
<dbReference type="SUPFAM" id="SSF160719">
    <property type="entry name" value="gpW/gp25-like"/>
    <property type="match status" value="1"/>
</dbReference>
<gene>
    <name evidence="1" type="ORF">SAMN04487772_10221</name>
</gene>
<dbReference type="OrthoDB" id="89089at2"/>
<keyword evidence="2" id="KW-1185">Reference proteome</keyword>
<evidence type="ECO:0000313" key="1">
    <source>
        <dbReference type="EMBL" id="SES68418.1"/>
    </source>
</evidence>
<dbReference type="AlphaFoldDB" id="A0A1H9YIU9"/>
<organism evidence="1 2">
    <name type="scientific">[Clostridium] polysaccharolyticum</name>
    <dbReference type="NCBI Taxonomy" id="29364"/>
    <lineage>
        <taxon>Bacteria</taxon>
        <taxon>Bacillati</taxon>
        <taxon>Bacillota</taxon>
        <taxon>Clostridia</taxon>
        <taxon>Lachnospirales</taxon>
        <taxon>Lachnospiraceae</taxon>
    </lineage>
</organism>
<evidence type="ECO:0000313" key="2">
    <source>
        <dbReference type="Proteomes" id="UP000199800"/>
    </source>
</evidence>
<dbReference type="RefSeq" id="WP_092475299.1">
    <property type="nucleotide sequence ID" value="NZ_FOHN01000002.1"/>
</dbReference>
<evidence type="ECO:0008006" key="3">
    <source>
        <dbReference type="Google" id="ProtNLM"/>
    </source>
</evidence>
<dbReference type="Pfam" id="PF10934">
    <property type="entry name" value="Sheath_initiator"/>
    <property type="match status" value="1"/>
</dbReference>
<reference evidence="1 2" key="1">
    <citation type="submission" date="2016-10" db="EMBL/GenBank/DDBJ databases">
        <authorList>
            <person name="de Groot N.N."/>
        </authorList>
    </citation>
    <scope>NUCLEOTIDE SEQUENCE [LARGE SCALE GENOMIC DNA]</scope>
    <source>
        <strain evidence="1 2">DSM 1801</strain>
    </source>
</reference>
<sequence>MIPDLDNAYDDDIDTSDFEIEEETSRTYRLCDETITGKIDETDAVIQAADKILNTERYDSPIYSWNYGIELKDLIGKDMDYVMVELEYRISDALTTDDRIESITDYTAEKISKRAVHCTFTINTTNGDEIPFEWEVAA</sequence>
<proteinExistence type="predicted"/>
<protein>
    <recommendedName>
        <fullName evidence="3">DUF2634 domain-containing protein</fullName>
    </recommendedName>
</protein>
<accession>A0A1H9YIU9</accession>
<dbReference type="STRING" id="29364.SAMN04487772_10221"/>
<dbReference type="EMBL" id="FOHN01000002">
    <property type="protein sequence ID" value="SES68418.1"/>
    <property type="molecule type" value="Genomic_DNA"/>
</dbReference>